<dbReference type="PANTHER" id="PTHR43353">
    <property type="entry name" value="SUCCINATE-SEMIALDEHYDE DEHYDROGENASE, MITOCHONDRIAL"/>
    <property type="match status" value="1"/>
</dbReference>
<dbReference type="PANTHER" id="PTHR43353:SF3">
    <property type="entry name" value="ALDEHYDE DEHYDROGENASE-RELATED"/>
    <property type="match status" value="1"/>
</dbReference>
<dbReference type="RefSeq" id="WP_146504456.1">
    <property type="nucleotide sequence ID" value="NZ_SJPG01000001.1"/>
</dbReference>
<evidence type="ECO:0000256" key="1">
    <source>
        <dbReference type="ARBA" id="ARBA00023002"/>
    </source>
</evidence>
<name>A0A5C5XIM4_9PLAN</name>
<dbReference type="Proteomes" id="UP000316095">
    <property type="component" value="Unassembled WGS sequence"/>
</dbReference>
<dbReference type="GO" id="GO:0033721">
    <property type="term" value="F:aldehyde dehydrogenase (NADP+) activity"/>
    <property type="evidence" value="ECO:0007669"/>
    <property type="project" value="UniProtKB-EC"/>
</dbReference>
<dbReference type="Gene3D" id="3.40.309.10">
    <property type="entry name" value="Aldehyde Dehydrogenase, Chain A, domain 2"/>
    <property type="match status" value="1"/>
</dbReference>
<feature type="domain" description="Aldehyde dehydrogenase" evidence="2">
    <location>
        <begin position="12"/>
        <end position="462"/>
    </location>
</feature>
<dbReference type="Pfam" id="PF00171">
    <property type="entry name" value="Aldedh"/>
    <property type="match status" value="1"/>
</dbReference>
<keyword evidence="4" id="KW-1185">Reference proteome</keyword>
<dbReference type="EMBL" id="SJPG01000001">
    <property type="protein sequence ID" value="TWT62624.1"/>
    <property type="molecule type" value="Genomic_DNA"/>
</dbReference>
<proteinExistence type="predicted"/>
<dbReference type="InterPro" id="IPR016161">
    <property type="entry name" value="Ald_DH/histidinol_DH"/>
</dbReference>
<dbReference type="EC" id="1.2.1.4" evidence="3"/>
<organism evidence="3 4">
    <name type="scientific">Rubinisphaera italica</name>
    <dbReference type="NCBI Taxonomy" id="2527969"/>
    <lineage>
        <taxon>Bacteria</taxon>
        <taxon>Pseudomonadati</taxon>
        <taxon>Planctomycetota</taxon>
        <taxon>Planctomycetia</taxon>
        <taxon>Planctomycetales</taxon>
        <taxon>Planctomycetaceae</taxon>
        <taxon>Rubinisphaera</taxon>
    </lineage>
</organism>
<accession>A0A5C5XIM4</accession>
<dbReference type="InterPro" id="IPR050740">
    <property type="entry name" value="Aldehyde_DH_Superfamily"/>
</dbReference>
<dbReference type="Gene3D" id="3.40.605.10">
    <property type="entry name" value="Aldehyde Dehydrogenase, Chain A, domain 1"/>
    <property type="match status" value="1"/>
</dbReference>
<evidence type="ECO:0000313" key="3">
    <source>
        <dbReference type="EMBL" id="TWT62624.1"/>
    </source>
</evidence>
<sequence>MATASVYLSGEWKPSSGLKTFQAHNPTTGEVIGDPYPISNWTDMEQALQSASECDLITRDWSGDRFAGLLEAYASQLENRGDEIVEQANLETALPVTPRLKGAEFPRTLAQLRAAAQAARSGEWAMPVIDQANNIRSMYRSIGPVFVIGPNNFPLAFNGISGGDFAAAVAAGNPVIVKAHPAHPGTTRLMAECLVNALMAVNFPANFIQLIYEVAPEEGLKAIRDSRIAAVGFTGSQKAGIAIKAAADKAGKPVYVEMSSINPVFVLPGTLAEKSDAFAEEFTGSCLMGSGQFCTNPGLVILPPGNETAKWIENVRDRFANAKSGPLLTEGVKDSLLDSIQNLVKGGAELLTGGHAAKDIGGAAQNTLLCVDAEKFLADSDLFQQEAFGNCSLIVKTSDPDQMTAIAQSLEGQLTGCVYLTDQPEDEAIYQQLEPILRRRVGRLINNKMPTGVAVSPAMNHGGPFPATGHPGFTAVGIPASIRRFSMLECYDNVPEHRLPIALRNA</sequence>
<dbReference type="InterPro" id="IPR016162">
    <property type="entry name" value="Ald_DH_N"/>
</dbReference>
<keyword evidence="1 3" id="KW-0560">Oxidoreductase</keyword>
<reference evidence="3 4" key="1">
    <citation type="submission" date="2019-02" db="EMBL/GenBank/DDBJ databases">
        <title>Deep-cultivation of Planctomycetes and their phenomic and genomic characterization uncovers novel biology.</title>
        <authorList>
            <person name="Wiegand S."/>
            <person name="Jogler M."/>
            <person name="Boedeker C."/>
            <person name="Pinto D."/>
            <person name="Vollmers J."/>
            <person name="Rivas-Marin E."/>
            <person name="Kohn T."/>
            <person name="Peeters S.H."/>
            <person name="Heuer A."/>
            <person name="Rast P."/>
            <person name="Oberbeckmann S."/>
            <person name="Bunk B."/>
            <person name="Jeske O."/>
            <person name="Meyerdierks A."/>
            <person name="Storesund J.E."/>
            <person name="Kallscheuer N."/>
            <person name="Luecker S."/>
            <person name="Lage O.M."/>
            <person name="Pohl T."/>
            <person name="Merkel B.J."/>
            <person name="Hornburger P."/>
            <person name="Mueller R.-W."/>
            <person name="Bruemmer F."/>
            <person name="Labrenz M."/>
            <person name="Spormann A.M."/>
            <person name="Op Den Camp H."/>
            <person name="Overmann J."/>
            <person name="Amann R."/>
            <person name="Jetten M.S.M."/>
            <person name="Mascher T."/>
            <person name="Medema M.H."/>
            <person name="Devos D.P."/>
            <person name="Kaster A.-K."/>
            <person name="Ovreas L."/>
            <person name="Rohde M."/>
            <person name="Galperin M.Y."/>
            <person name="Jogler C."/>
        </authorList>
    </citation>
    <scope>NUCLEOTIDE SEQUENCE [LARGE SCALE GENOMIC DNA]</scope>
    <source>
        <strain evidence="3 4">Pan54</strain>
    </source>
</reference>
<dbReference type="OrthoDB" id="9770537at2"/>
<evidence type="ECO:0000313" key="4">
    <source>
        <dbReference type="Proteomes" id="UP000316095"/>
    </source>
</evidence>
<protein>
    <submittedName>
        <fullName evidence="3">NADP-dependent fatty aldehyde dehydrogenase</fullName>
        <ecNumber evidence="3">1.2.1.4</ecNumber>
    </submittedName>
</protein>
<comment type="caution">
    <text evidence="3">The sequence shown here is derived from an EMBL/GenBank/DDBJ whole genome shotgun (WGS) entry which is preliminary data.</text>
</comment>
<dbReference type="AlphaFoldDB" id="A0A5C5XIM4"/>
<dbReference type="InterPro" id="IPR016163">
    <property type="entry name" value="Ald_DH_C"/>
</dbReference>
<dbReference type="InterPro" id="IPR015590">
    <property type="entry name" value="Aldehyde_DH_dom"/>
</dbReference>
<gene>
    <name evidence="3" type="primary">aldH</name>
    <name evidence="3" type="ORF">Pan54_33670</name>
</gene>
<dbReference type="SUPFAM" id="SSF53720">
    <property type="entry name" value="ALDH-like"/>
    <property type="match status" value="1"/>
</dbReference>
<evidence type="ECO:0000259" key="2">
    <source>
        <dbReference type="Pfam" id="PF00171"/>
    </source>
</evidence>